<comment type="similarity">
    <text evidence="11">Belongs to the SQRD family.</text>
</comment>
<dbReference type="RefSeq" id="WP_166281190.1">
    <property type="nucleotide sequence ID" value="NZ_JTHE03000039.1"/>
</dbReference>
<evidence type="ECO:0000256" key="14">
    <source>
        <dbReference type="ARBA" id="ARBA00081101"/>
    </source>
</evidence>
<keyword evidence="17" id="KW-1185">Reference proteome</keyword>
<dbReference type="GO" id="GO:0000166">
    <property type="term" value="F:nucleotide binding"/>
    <property type="evidence" value="ECO:0007669"/>
    <property type="project" value="UniProtKB-KW"/>
</dbReference>
<organism evidence="16 17">
    <name type="scientific">Lyngbya confervoides BDU141951</name>
    <dbReference type="NCBI Taxonomy" id="1574623"/>
    <lineage>
        <taxon>Bacteria</taxon>
        <taxon>Bacillati</taxon>
        <taxon>Cyanobacteriota</taxon>
        <taxon>Cyanophyceae</taxon>
        <taxon>Oscillatoriophycideae</taxon>
        <taxon>Oscillatoriales</taxon>
        <taxon>Microcoleaceae</taxon>
        <taxon>Lyngbya</taxon>
    </lineage>
</organism>
<evidence type="ECO:0000256" key="2">
    <source>
        <dbReference type="ARBA" id="ARBA00004170"/>
    </source>
</evidence>
<dbReference type="GO" id="GO:0048038">
    <property type="term" value="F:quinone binding"/>
    <property type="evidence" value="ECO:0007669"/>
    <property type="project" value="UniProtKB-KW"/>
</dbReference>
<dbReference type="FunFam" id="3.50.50.100:FF:000017">
    <property type="entry name" value="Sulfide-quinone reductase"/>
    <property type="match status" value="1"/>
</dbReference>
<dbReference type="AlphaFoldDB" id="A0ABD4T1G9"/>
<keyword evidence="3" id="KW-0285">Flavoprotein</keyword>
<evidence type="ECO:0000256" key="11">
    <source>
        <dbReference type="ARBA" id="ARBA00060891"/>
    </source>
</evidence>
<keyword evidence="8" id="KW-0472">Membrane</keyword>
<keyword evidence="6" id="KW-0274">FAD</keyword>
<proteinExistence type="inferred from homology"/>
<dbReference type="Proteomes" id="UP000031561">
    <property type="component" value="Unassembled WGS sequence"/>
</dbReference>
<evidence type="ECO:0000259" key="15">
    <source>
        <dbReference type="Pfam" id="PF07992"/>
    </source>
</evidence>
<dbReference type="SUPFAM" id="SSF51905">
    <property type="entry name" value="FAD/NAD(P)-binding domain"/>
    <property type="match status" value="2"/>
</dbReference>
<evidence type="ECO:0000256" key="3">
    <source>
        <dbReference type="ARBA" id="ARBA00022630"/>
    </source>
</evidence>
<evidence type="ECO:0000256" key="12">
    <source>
        <dbReference type="ARBA" id="ARBA00066453"/>
    </source>
</evidence>
<comment type="function">
    <text evidence="10">Catalyzes the oxidation of hydrogen sulfide, with the help of a quinone. Consecutive reaction cycles lead to the accumulation of a polysulfide product on the active site Cys residues; these products are released when they exceed a critical length, typically as cyclooctasulfur.</text>
</comment>
<comment type="caution">
    <text evidence="16">The sequence shown here is derived from an EMBL/GenBank/DDBJ whole genome shotgun (WGS) entry which is preliminary data.</text>
</comment>
<comment type="subcellular location">
    <subcellularLocation>
        <location evidence="2">Membrane</location>
        <topology evidence="2">Peripheral membrane protein</topology>
    </subcellularLocation>
</comment>
<dbReference type="PANTHER" id="PTHR43755:SF1">
    <property type="entry name" value="FAD-DEPENDENT PYRIDINE NUCLEOTIDE-DISULPHIDE OXIDOREDUCTASE"/>
    <property type="match status" value="1"/>
</dbReference>
<dbReference type="GO" id="GO:0016020">
    <property type="term" value="C:membrane"/>
    <property type="evidence" value="ECO:0007669"/>
    <property type="project" value="UniProtKB-SubCell"/>
</dbReference>
<sequence>MANIVVIGAGLAGMPAVYELRHALPSRHSVTLICDQPKFTFIPGLIQVALGLKPLDQLQEDLAPLAQRQKLNWVGEKVISLDPIHRQITVASRQIVPYDYLVIATGASLAFDLVPGLGPERGFTHSVCKPNHAVEACQAWSEFLAHPGPLVIGAAPGAGCFGPAYEFALLADHELRRHGIRDQVPMTLITPEPYVGHLGVSGLSHSQSLTTSLLEHHNIAIVDNAAITSVAPHQIILADGRTYAFSYAMILPAFRGAAFLRTVPGLTNEQGFIPVLPSQRHPRFPEIYAAGVVTHVEQPEKNLVPIGIPKTGQMAESMAIAAAHNICVDLGVLRDCLKVPTLDALCFAEFGPTGIAYIAAPVLPDPKTGKRNRSYALQGAWVVWVKAMFEKYFMAKIRWGIGMPWYEKLGLWIFFGLRLQRDLTEAEQVLSPSSPYQASEVSSKT</sequence>
<dbReference type="PANTHER" id="PTHR43755">
    <property type="match status" value="1"/>
</dbReference>
<evidence type="ECO:0000256" key="10">
    <source>
        <dbReference type="ARBA" id="ARBA00054727"/>
    </source>
</evidence>
<dbReference type="InterPro" id="IPR052541">
    <property type="entry name" value="SQRD"/>
</dbReference>
<name>A0ABD4T1G9_9CYAN</name>
<evidence type="ECO:0000313" key="17">
    <source>
        <dbReference type="Proteomes" id="UP000031561"/>
    </source>
</evidence>
<evidence type="ECO:0000256" key="8">
    <source>
        <dbReference type="ARBA" id="ARBA00023136"/>
    </source>
</evidence>
<evidence type="ECO:0000256" key="7">
    <source>
        <dbReference type="ARBA" id="ARBA00023002"/>
    </source>
</evidence>
<evidence type="ECO:0000256" key="6">
    <source>
        <dbReference type="ARBA" id="ARBA00022827"/>
    </source>
</evidence>
<feature type="domain" description="FAD/NAD(P)-binding" evidence="15">
    <location>
        <begin position="3"/>
        <end position="308"/>
    </location>
</feature>
<dbReference type="Pfam" id="PF07992">
    <property type="entry name" value="Pyr_redox_2"/>
    <property type="match status" value="1"/>
</dbReference>
<evidence type="ECO:0000313" key="16">
    <source>
        <dbReference type="EMBL" id="MCM1982445.1"/>
    </source>
</evidence>
<dbReference type="Gene3D" id="3.50.50.100">
    <property type="match status" value="1"/>
</dbReference>
<gene>
    <name evidence="16" type="ORF">QQ91_0006345</name>
</gene>
<comment type="cofactor">
    <cofactor evidence="1">
        <name>FAD</name>
        <dbReference type="ChEBI" id="CHEBI:57692"/>
    </cofactor>
</comment>
<evidence type="ECO:0000256" key="13">
    <source>
        <dbReference type="ARBA" id="ARBA00071264"/>
    </source>
</evidence>
<keyword evidence="5" id="KW-0547">Nucleotide-binding</keyword>
<dbReference type="GO" id="GO:0070224">
    <property type="term" value="F:sulfide:quinone oxidoreductase activity"/>
    <property type="evidence" value="ECO:0007669"/>
    <property type="project" value="UniProtKB-EC"/>
</dbReference>
<keyword evidence="7" id="KW-0560">Oxidoreductase</keyword>
<dbReference type="EMBL" id="JTHE03000039">
    <property type="protein sequence ID" value="MCM1982445.1"/>
    <property type="molecule type" value="Genomic_DNA"/>
</dbReference>
<dbReference type="InterPro" id="IPR036188">
    <property type="entry name" value="FAD/NAD-bd_sf"/>
</dbReference>
<dbReference type="InterPro" id="IPR023753">
    <property type="entry name" value="FAD/NAD-binding_dom"/>
</dbReference>
<accession>A0ABD4T1G9</accession>
<protein>
    <recommendedName>
        <fullName evidence="13">Sulfide-quinone reductase</fullName>
        <ecNumber evidence="12">1.8.5.4</ecNumber>
    </recommendedName>
    <alternativeName>
        <fullName evidence="14">Sulfide:quinone oxidoreductase</fullName>
    </alternativeName>
</protein>
<evidence type="ECO:0000256" key="4">
    <source>
        <dbReference type="ARBA" id="ARBA00022719"/>
    </source>
</evidence>
<keyword evidence="4" id="KW-0874">Quinone</keyword>
<evidence type="ECO:0000256" key="5">
    <source>
        <dbReference type="ARBA" id="ARBA00022741"/>
    </source>
</evidence>
<comment type="catalytic activity">
    <reaction evidence="9">
        <text>n a quinone + n hydrogen sulfide + n H(+) = polysulfur(n-2) + n a quinol</text>
        <dbReference type="Rhea" id="RHEA:30239"/>
        <dbReference type="Rhea" id="RHEA-COMP:19475"/>
        <dbReference type="ChEBI" id="CHEBI:15378"/>
        <dbReference type="ChEBI" id="CHEBI:17909"/>
        <dbReference type="ChEBI" id="CHEBI:24646"/>
        <dbReference type="ChEBI" id="CHEBI:29919"/>
        <dbReference type="ChEBI" id="CHEBI:132124"/>
        <dbReference type="EC" id="1.8.5.4"/>
    </reaction>
</comment>
<evidence type="ECO:0000256" key="9">
    <source>
        <dbReference type="ARBA" id="ARBA00050821"/>
    </source>
</evidence>
<dbReference type="EC" id="1.8.5.4" evidence="12"/>
<evidence type="ECO:0000256" key="1">
    <source>
        <dbReference type="ARBA" id="ARBA00001974"/>
    </source>
</evidence>
<reference evidence="16 17" key="1">
    <citation type="journal article" date="2015" name="Genome Announc.">
        <title>Draft Genome Sequence of Filamentous Marine Cyanobacterium Lyngbya confervoides Strain BDU141951.</title>
        <authorList>
            <person name="Chandrababunaidu M.M."/>
            <person name="Sen D."/>
            <person name="Tripathy S."/>
        </authorList>
    </citation>
    <scope>NUCLEOTIDE SEQUENCE [LARGE SCALE GENOMIC DNA]</scope>
    <source>
        <strain evidence="16 17">BDU141951</strain>
    </source>
</reference>